<evidence type="ECO:0000256" key="1">
    <source>
        <dbReference type="ARBA" id="ARBA00007352"/>
    </source>
</evidence>
<dbReference type="SUPFAM" id="SSF52540">
    <property type="entry name" value="P-loop containing nucleoside triphosphate hydrolases"/>
    <property type="match status" value="1"/>
</dbReference>
<comment type="similarity">
    <text evidence="1">In the N-terminal section; belongs to the MIP18 family.</text>
</comment>
<evidence type="ECO:0000313" key="11">
    <source>
        <dbReference type="Proteomes" id="UP000248198"/>
    </source>
</evidence>
<dbReference type="GO" id="GO:0046872">
    <property type="term" value="F:metal ion binding"/>
    <property type="evidence" value="ECO:0007669"/>
    <property type="project" value="UniProtKB-KW"/>
</dbReference>
<dbReference type="Pfam" id="PF01883">
    <property type="entry name" value="FeS_assembly_P"/>
    <property type="match status" value="1"/>
</dbReference>
<dbReference type="PANTHER" id="PTHR42961:SF2">
    <property type="entry name" value="IRON-SULFUR PROTEIN NUBPL"/>
    <property type="match status" value="1"/>
</dbReference>
<dbReference type="SUPFAM" id="SSF117916">
    <property type="entry name" value="Fe-S cluster assembly (FSCA) domain-like"/>
    <property type="match status" value="1"/>
</dbReference>
<dbReference type="PROSITE" id="PS01215">
    <property type="entry name" value="MRP"/>
    <property type="match status" value="1"/>
</dbReference>
<gene>
    <name evidence="10" type="ORF">B0O44_102385</name>
</gene>
<keyword evidence="11" id="KW-1185">Reference proteome</keyword>
<dbReference type="GO" id="GO:0051539">
    <property type="term" value="F:4 iron, 4 sulfur cluster binding"/>
    <property type="evidence" value="ECO:0007669"/>
    <property type="project" value="TreeGrafter"/>
</dbReference>
<evidence type="ECO:0000256" key="2">
    <source>
        <dbReference type="ARBA" id="ARBA00008205"/>
    </source>
</evidence>
<accession>A0A318UIN0</accession>
<feature type="binding site" evidence="8">
    <location>
        <begin position="104"/>
        <end position="111"/>
    </location>
    <ligand>
        <name>ATP</name>
        <dbReference type="ChEBI" id="CHEBI:30616"/>
    </ligand>
</feature>
<comment type="caution">
    <text evidence="10">The sequence shown here is derived from an EMBL/GenBank/DDBJ whole genome shotgun (WGS) entry which is preliminary data.</text>
</comment>
<comment type="subunit">
    <text evidence="8">Homodimer.</text>
</comment>
<reference evidence="10 11" key="1">
    <citation type="submission" date="2018-06" db="EMBL/GenBank/DDBJ databases">
        <title>Genomic Encyclopedia of Archaeal and Bacterial Type Strains, Phase II (KMG-II): from individual species to whole genera.</title>
        <authorList>
            <person name="Goeker M."/>
        </authorList>
    </citation>
    <scope>NUCLEOTIDE SEQUENCE [LARGE SCALE GENOMIC DNA]</scope>
    <source>
        <strain evidence="10 11">DSM 27372</strain>
    </source>
</reference>
<sequence>MIITSEQVLSALKNVEDPDLKKDLVTLNMIKDLKIEGKNIKFTLELTTPACPLKDMLKNACLNAVKHFVAADAEVEIQITSKVTKPADGGQMKGIRNIILVSSGKGGVGKSTVASNLAVSLAANGAKTGLIDADIYGPSVPTMFDLVGAKPSARETEEGKTLILPIEKYGIKLLSLGFFADPDQPVPWRGPMASNAVKQLFNDADWGELDYLIVDLPPGTGDIHITITQSFPIAGAVIVTTPQQVALADTRKGLAMFRMAGINIPVLGVVENMAYFTPAELPENKYYIFGKDGGKALAASFEVPFLGEIPIVQSITEGGDQGSPVALDKNNPLSDVFWDLAGKVAQQIAINNAEAVNC</sequence>
<keyword evidence="8" id="KW-0378">Hydrolase</keyword>
<dbReference type="RefSeq" id="WP_211321326.1">
    <property type="nucleotide sequence ID" value="NZ_QKLU01000002.1"/>
</dbReference>
<dbReference type="CDD" id="cd02037">
    <property type="entry name" value="Mrp_NBP35"/>
    <property type="match status" value="1"/>
</dbReference>
<dbReference type="InterPro" id="IPR033756">
    <property type="entry name" value="YlxH/NBP35"/>
</dbReference>
<dbReference type="InterPro" id="IPR019591">
    <property type="entry name" value="Mrp/NBP35_ATP-bd"/>
</dbReference>
<keyword evidence="3 8" id="KW-0479">Metal-binding</keyword>
<dbReference type="InterPro" id="IPR044304">
    <property type="entry name" value="NUBPL-like"/>
</dbReference>
<dbReference type="InterPro" id="IPR000808">
    <property type="entry name" value="Mrp-like_CS"/>
</dbReference>
<dbReference type="GO" id="GO:0016887">
    <property type="term" value="F:ATP hydrolysis activity"/>
    <property type="evidence" value="ECO:0007669"/>
    <property type="project" value="UniProtKB-UniRule"/>
</dbReference>
<evidence type="ECO:0000256" key="6">
    <source>
        <dbReference type="ARBA" id="ARBA00023004"/>
    </source>
</evidence>
<evidence type="ECO:0000256" key="3">
    <source>
        <dbReference type="ARBA" id="ARBA00022723"/>
    </source>
</evidence>
<comment type="similarity">
    <text evidence="2">In the C-terminal section; belongs to the Mrp/NBP35 ATP-binding proteins family.</text>
</comment>
<dbReference type="InterPro" id="IPR034904">
    <property type="entry name" value="FSCA_dom_sf"/>
</dbReference>
<evidence type="ECO:0000256" key="4">
    <source>
        <dbReference type="ARBA" id="ARBA00022741"/>
    </source>
</evidence>
<evidence type="ECO:0000259" key="9">
    <source>
        <dbReference type="Pfam" id="PF01883"/>
    </source>
</evidence>
<dbReference type="PANTHER" id="PTHR42961">
    <property type="entry name" value="IRON-SULFUR PROTEIN NUBPL"/>
    <property type="match status" value="1"/>
</dbReference>
<evidence type="ECO:0000256" key="5">
    <source>
        <dbReference type="ARBA" id="ARBA00022840"/>
    </source>
</evidence>
<evidence type="ECO:0000256" key="8">
    <source>
        <dbReference type="HAMAP-Rule" id="MF_02040"/>
    </source>
</evidence>
<feature type="domain" description="MIP18 family-like" evidence="9">
    <location>
        <begin position="6"/>
        <end position="76"/>
    </location>
</feature>
<dbReference type="GO" id="GO:0005524">
    <property type="term" value="F:ATP binding"/>
    <property type="evidence" value="ECO:0007669"/>
    <property type="project" value="UniProtKB-UniRule"/>
</dbReference>
<dbReference type="AlphaFoldDB" id="A0A318UIN0"/>
<dbReference type="EMBL" id="QKLU01000002">
    <property type="protein sequence ID" value="PYF75831.1"/>
    <property type="molecule type" value="Genomic_DNA"/>
</dbReference>
<organism evidence="10 11">
    <name type="scientific">Pedobacter nutrimenti</name>
    <dbReference type="NCBI Taxonomy" id="1241337"/>
    <lineage>
        <taxon>Bacteria</taxon>
        <taxon>Pseudomonadati</taxon>
        <taxon>Bacteroidota</taxon>
        <taxon>Sphingobacteriia</taxon>
        <taxon>Sphingobacteriales</taxon>
        <taxon>Sphingobacteriaceae</taxon>
        <taxon>Pedobacter</taxon>
    </lineage>
</organism>
<comment type="similarity">
    <text evidence="8">Belongs to the Mrp/NBP35 ATP-binding proteins family.</text>
</comment>
<keyword evidence="5 8" id="KW-0067">ATP-binding</keyword>
<dbReference type="GO" id="GO:0016226">
    <property type="term" value="P:iron-sulfur cluster assembly"/>
    <property type="evidence" value="ECO:0007669"/>
    <property type="project" value="InterPro"/>
</dbReference>
<comment type="function">
    <text evidence="8">Binds and transfers iron-sulfur (Fe-S) clusters to target apoproteins. Can hydrolyze ATP.</text>
</comment>
<evidence type="ECO:0000313" key="10">
    <source>
        <dbReference type="EMBL" id="PYF75831.1"/>
    </source>
</evidence>
<protein>
    <recommendedName>
        <fullName evidence="8">Iron-sulfur cluster carrier protein</fullName>
    </recommendedName>
</protein>
<evidence type="ECO:0000256" key="7">
    <source>
        <dbReference type="ARBA" id="ARBA00023014"/>
    </source>
</evidence>
<keyword evidence="6 8" id="KW-0408">Iron</keyword>
<dbReference type="Gene3D" id="3.30.300.130">
    <property type="entry name" value="Fe-S cluster assembly (FSCA)"/>
    <property type="match status" value="1"/>
</dbReference>
<keyword evidence="4 8" id="KW-0547">Nucleotide-binding</keyword>
<name>A0A318UIN0_9SPHI</name>
<dbReference type="InterPro" id="IPR002744">
    <property type="entry name" value="MIP18-like"/>
</dbReference>
<proteinExistence type="inferred from homology"/>
<dbReference type="Pfam" id="PF10609">
    <property type="entry name" value="ParA"/>
    <property type="match status" value="1"/>
</dbReference>
<dbReference type="FunFam" id="3.40.50.300:FF:001119">
    <property type="entry name" value="Iron-sulfur cluster carrier protein"/>
    <property type="match status" value="1"/>
</dbReference>
<dbReference type="Gene3D" id="3.40.50.300">
    <property type="entry name" value="P-loop containing nucleotide triphosphate hydrolases"/>
    <property type="match status" value="1"/>
</dbReference>
<dbReference type="HAMAP" id="MF_02040">
    <property type="entry name" value="Mrp_NBP35"/>
    <property type="match status" value="1"/>
</dbReference>
<dbReference type="Proteomes" id="UP000248198">
    <property type="component" value="Unassembled WGS sequence"/>
</dbReference>
<keyword evidence="7 8" id="KW-0411">Iron-sulfur</keyword>
<dbReference type="GO" id="GO:0140663">
    <property type="term" value="F:ATP-dependent FeS chaperone activity"/>
    <property type="evidence" value="ECO:0007669"/>
    <property type="project" value="InterPro"/>
</dbReference>
<dbReference type="InterPro" id="IPR027417">
    <property type="entry name" value="P-loop_NTPase"/>
</dbReference>